<dbReference type="RefSeq" id="WP_008139705.1">
    <property type="nucleotide sequence ID" value="NZ_CABJGD010000023.1"/>
</dbReference>
<dbReference type="AlphaFoldDB" id="A0A413SY09"/>
<dbReference type="InterPro" id="IPR010982">
    <property type="entry name" value="Lambda_DNA-bd_dom_sf"/>
</dbReference>
<protein>
    <submittedName>
        <fullName evidence="1">XRE family transcriptional regulator</fullName>
    </submittedName>
</protein>
<name>A0A413SY09_9BACT</name>
<dbReference type="CDD" id="cd00093">
    <property type="entry name" value="HTH_XRE"/>
    <property type="match status" value="1"/>
</dbReference>
<evidence type="ECO:0000313" key="2">
    <source>
        <dbReference type="Proteomes" id="UP000283855"/>
    </source>
</evidence>
<organism evidence="1 2">
    <name type="scientific">Phocaeicola coprophilus</name>
    <dbReference type="NCBI Taxonomy" id="387090"/>
    <lineage>
        <taxon>Bacteria</taxon>
        <taxon>Pseudomonadati</taxon>
        <taxon>Bacteroidota</taxon>
        <taxon>Bacteroidia</taxon>
        <taxon>Bacteroidales</taxon>
        <taxon>Bacteroidaceae</taxon>
        <taxon>Phocaeicola</taxon>
    </lineage>
</organism>
<dbReference type="InterPro" id="IPR001387">
    <property type="entry name" value="Cro/C1-type_HTH"/>
</dbReference>
<proteinExistence type="predicted"/>
<dbReference type="GO" id="GO:0003677">
    <property type="term" value="F:DNA binding"/>
    <property type="evidence" value="ECO:0007669"/>
    <property type="project" value="InterPro"/>
</dbReference>
<comment type="caution">
    <text evidence="1">The sequence shown here is derived from an EMBL/GenBank/DDBJ whole genome shotgun (WGS) entry which is preliminary data.</text>
</comment>
<reference evidence="1 2" key="1">
    <citation type="submission" date="2018-08" db="EMBL/GenBank/DDBJ databases">
        <title>A genome reference for cultivated species of the human gut microbiota.</title>
        <authorList>
            <person name="Zou Y."/>
            <person name="Xue W."/>
            <person name="Luo G."/>
        </authorList>
    </citation>
    <scope>NUCLEOTIDE SEQUENCE [LARGE SCALE GENOMIC DNA]</scope>
    <source>
        <strain evidence="1 2">AM42-38</strain>
    </source>
</reference>
<dbReference type="EMBL" id="QSFT01000023">
    <property type="protein sequence ID" value="RHA74477.1"/>
    <property type="molecule type" value="Genomic_DNA"/>
</dbReference>
<dbReference type="SUPFAM" id="SSF47413">
    <property type="entry name" value="lambda repressor-like DNA-binding domains"/>
    <property type="match status" value="1"/>
</dbReference>
<dbReference type="SMART" id="SM00530">
    <property type="entry name" value="HTH_XRE"/>
    <property type="match status" value="1"/>
</dbReference>
<dbReference type="Pfam" id="PF01381">
    <property type="entry name" value="HTH_3"/>
    <property type="match status" value="1"/>
</dbReference>
<dbReference type="Proteomes" id="UP000283855">
    <property type="component" value="Unassembled WGS sequence"/>
</dbReference>
<accession>A0A413SY09</accession>
<dbReference type="PROSITE" id="PS50943">
    <property type="entry name" value="HTH_CROC1"/>
    <property type="match status" value="1"/>
</dbReference>
<gene>
    <name evidence="1" type="ORF">DW921_10515</name>
</gene>
<evidence type="ECO:0000313" key="1">
    <source>
        <dbReference type="EMBL" id="RHA74477.1"/>
    </source>
</evidence>
<dbReference type="GeneID" id="78404677"/>
<dbReference type="Gene3D" id="1.10.260.40">
    <property type="entry name" value="lambda repressor-like DNA-binding domains"/>
    <property type="match status" value="1"/>
</dbReference>
<sequence>MAELNRLKVVLVEKKKTAKWLADKMGKDPATISKWCTNTSQPSIETLAEVAKLLEADIRELLIPTNKE</sequence>